<dbReference type="SUPFAM" id="SSF53448">
    <property type="entry name" value="Nucleotide-diphospho-sugar transferases"/>
    <property type="match status" value="1"/>
</dbReference>
<protein>
    <recommendedName>
        <fullName evidence="1">Nucleotidyl transferase domain-containing protein</fullName>
    </recommendedName>
</protein>
<evidence type="ECO:0000313" key="2">
    <source>
        <dbReference type="EMBL" id="VAX23167.1"/>
    </source>
</evidence>
<gene>
    <name evidence="2" type="ORF">MNBD_NITROSPINAE01-365</name>
</gene>
<accession>A0A3B1D341</accession>
<dbReference type="Gene3D" id="3.90.550.10">
    <property type="entry name" value="Spore Coat Polysaccharide Biosynthesis Protein SpsA, Chain A"/>
    <property type="match status" value="1"/>
</dbReference>
<dbReference type="Pfam" id="PF00483">
    <property type="entry name" value="NTP_transferase"/>
    <property type="match status" value="1"/>
</dbReference>
<reference evidence="2" key="1">
    <citation type="submission" date="2018-06" db="EMBL/GenBank/DDBJ databases">
        <authorList>
            <person name="Zhirakovskaya E."/>
        </authorList>
    </citation>
    <scope>NUCLEOTIDE SEQUENCE</scope>
</reference>
<dbReference type="InterPro" id="IPR005835">
    <property type="entry name" value="NTP_transferase_dom"/>
</dbReference>
<dbReference type="SUPFAM" id="SSF51161">
    <property type="entry name" value="Trimeric LpxA-like enzymes"/>
    <property type="match status" value="1"/>
</dbReference>
<organism evidence="2">
    <name type="scientific">hydrothermal vent metagenome</name>
    <dbReference type="NCBI Taxonomy" id="652676"/>
    <lineage>
        <taxon>unclassified sequences</taxon>
        <taxon>metagenomes</taxon>
        <taxon>ecological metagenomes</taxon>
    </lineage>
</organism>
<dbReference type="EMBL" id="UOGC01000147">
    <property type="protein sequence ID" value="VAX23167.1"/>
    <property type="molecule type" value="Genomic_DNA"/>
</dbReference>
<sequence>MNAMILAAGLGTRLLPHTKRIPKPLMPVVDKTLLEIAIETVLKANPTMIVINTHHLGVMVRKFILSHDFGVEVVVTREREILGTAGGIKNAQSWLEGENFVVMNSDIIACVDLEELMLAHKQSGAISTLALRQNPDPKKYSHLSIDDSQRIVKFHKTCGPAYRGDEEALMFTGISVLSPEIFRLIPDGVEYDISSRIYAPMTEKGEGLYGVKTDGKWIDVGTCKLYHKVVMDALNERDDNLYIEKNVKIGEWTELGPHVAVHSGAKIGSRVVLEDCVVLPNSVVDDGVKAKGKIF</sequence>
<dbReference type="CDD" id="cd04181">
    <property type="entry name" value="NTP_transferase"/>
    <property type="match status" value="1"/>
</dbReference>
<dbReference type="InterPro" id="IPR029044">
    <property type="entry name" value="Nucleotide-diphossugar_trans"/>
</dbReference>
<proteinExistence type="predicted"/>
<dbReference type="InterPro" id="IPR050486">
    <property type="entry name" value="Mannose-1P_guanyltransferase"/>
</dbReference>
<evidence type="ECO:0000259" key="1">
    <source>
        <dbReference type="Pfam" id="PF00483"/>
    </source>
</evidence>
<dbReference type="InterPro" id="IPR011004">
    <property type="entry name" value="Trimer_LpxA-like_sf"/>
</dbReference>
<feature type="domain" description="Nucleotidyl transferase" evidence="1">
    <location>
        <begin position="3"/>
        <end position="234"/>
    </location>
</feature>
<dbReference type="AlphaFoldDB" id="A0A3B1D341"/>
<name>A0A3B1D341_9ZZZZ</name>
<dbReference type="PANTHER" id="PTHR22572">
    <property type="entry name" value="SUGAR-1-PHOSPHATE GUANYL TRANSFERASE"/>
    <property type="match status" value="1"/>
</dbReference>